<name>A0A3P3D6M9_9RHOB</name>
<evidence type="ECO:0000313" key="1">
    <source>
        <dbReference type="EMBL" id="RRH70030.1"/>
    </source>
</evidence>
<evidence type="ECO:0000313" key="2">
    <source>
        <dbReference type="Proteomes" id="UP000282125"/>
    </source>
</evidence>
<accession>A0A3P3D6M9</accession>
<dbReference type="AlphaFoldDB" id="A0A3P3D6M9"/>
<gene>
    <name evidence="1" type="ORF">EG244_17625</name>
</gene>
<proteinExistence type="predicted"/>
<keyword evidence="2" id="KW-1185">Reference proteome</keyword>
<dbReference type="Proteomes" id="UP000282125">
    <property type="component" value="Unassembled WGS sequence"/>
</dbReference>
<dbReference type="EMBL" id="RRAZ01000038">
    <property type="protein sequence ID" value="RRH70030.1"/>
    <property type="molecule type" value="Genomic_DNA"/>
</dbReference>
<protein>
    <submittedName>
        <fullName evidence="1">Uncharacterized protein</fullName>
    </submittedName>
</protein>
<comment type="caution">
    <text evidence="1">The sequence shown here is derived from an EMBL/GenBank/DDBJ whole genome shotgun (WGS) entry which is preliminary data.</text>
</comment>
<organism evidence="1 2">
    <name type="scientific">Falsigemmobacter faecalis</name>
    <dbReference type="NCBI Taxonomy" id="2488730"/>
    <lineage>
        <taxon>Bacteria</taxon>
        <taxon>Pseudomonadati</taxon>
        <taxon>Pseudomonadota</taxon>
        <taxon>Alphaproteobacteria</taxon>
        <taxon>Rhodobacterales</taxon>
        <taxon>Paracoccaceae</taxon>
        <taxon>Falsigemmobacter</taxon>
    </lineage>
</organism>
<dbReference type="RefSeq" id="WP_124966491.1">
    <property type="nucleotide sequence ID" value="NZ_RRAZ01000038.1"/>
</dbReference>
<reference evidence="1 2" key="1">
    <citation type="submission" date="2018-11" db="EMBL/GenBank/DDBJ databases">
        <title>Gemmobacter sp. nov., YIM 102744-1 draft genome.</title>
        <authorList>
            <person name="Li G."/>
            <person name="Jiang Y."/>
        </authorList>
    </citation>
    <scope>NUCLEOTIDE SEQUENCE [LARGE SCALE GENOMIC DNA]</scope>
    <source>
        <strain evidence="1 2">YIM 102744-1</strain>
    </source>
</reference>
<sequence length="95" mass="11130">MKSLQDIATFISPGAEWDIVAMRSQCLCDMLQPADVTEALQLHHELQTERARSIRRREQLTKVYRDRDLLRAQLKGLLAENRELRLRQEGQQDAR</sequence>